<dbReference type="OrthoDB" id="3786985at2"/>
<dbReference type="RefSeq" id="WP_135839242.1">
    <property type="nucleotide sequence ID" value="NZ_SRRO01000001.1"/>
</dbReference>
<comment type="caution">
    <text evidence="2">The sequence shown here is derived from an EMBL/GenBank/DDBJ whole genome shotgun (WGS) entry which is preliminary data.</text>
</comment>
<evidence type="ECO:0000313" key="3">
    <source>
        <dbReference type="Proteomes" id="UP000297496"/>
    </source>
</evidence>
<gene>
    <name evidence="2" type="ORF">EXE59_12780</name>
</gene>
<evidence type="ECO:0000256" key="1">
    <source>
        <dbReference type="SAM" id="Phobius"/>
    </source>
</evidence>
<keyword evidence="1" id="KW-0812">Transmembrane</keyword>
<keyword evidence="1" id="KW-0472">Membrane</keyword>
<feature type="transmembrane region" description="Helical" evidence="1">
    <location>
        <begin position="29"/>
        <end position="49"/>
    </location>
</feature>
<organism evidence="2 3">
    <name type="scientific">Nocardioides eburneiflavus</name>
    <dbReference type="NCBI Taxonomy" id="2518372"/>
    <lineage>
        <taxon>Bacteria</taxon>
        <taxon>Bacillati</taxon>
        <taxon>Actinomycetota</taxon>
        <taxon>Actinomycetes</taxon>
        <taxon>Propionibacteriales</taxon>
        <taxon>Nocardioidaceae</taxon>
        <taxon>Nocardioides</taxon>
    </lineage>
</organism>
<dbReference type="AlphaFoldDB" id="A0A4Z1C3B7"/>
<keyword evidence="3" id="KW-1185">Reference proteome</keyword>
<accession>A0A4Z1C3B7</accession>
<feature type="transmembrane region" description="Helical" evidence="1">
    <location>
        <begin position="56"/>
        <end position="73"/>
    </location>
</feature>
<dbReference type="EMBL" id="SRRO01000001">
    <property type="protein sequence ID" value="TGN64734.1"/>
    <property type="molecule type" value="Genomic_DNA"/>
</dbReference>
<proteinExistence type="predicted"/>
<dbReference type="Proteomes" id="UP000297496">
    <property type="component" value="Unassembled WGS sequence"/>
</dbReference>
<sequence length="80" mass="8128">MPNEGTTALLHGTFGSARASACCLACNYFPGVILMAVVGGSALVAAAALAERSDGWQLTSIVAGTVMLAWIVGEVTRRSS</sequence>
<protein>
    <submittedName>
        <fullName evidence="2">Uncharacterized protein</fullName>
    </submittedName>
</protein>
<evidence type="ECO:0000313" key="2">
    <source>
        <dbReference type="EMBL" id="TGN64734.1"/>
    </source>
</evidence>
<name>A0A4Z1C3B7_9ACTN</name>
<keyword evidence="1" id="KW-1133">Transmembrane helix</keyword>
<reference evidence="2 3" key="1">
    <citation type="submission" date="2019-04" db="EMBL/GenBank/DDBJ databases">
        <title>Three New Species of Nocardioides, Nocardioides euryhalodurans sp. nov., Nocardioides seonyuensis sp. nov. and Nocardioides eburneoflavus sp. nov. Isolated from Soil.</title>
        <authorList>
            <person name="Roh S.G."/>
            <person name="Lee C."/>
            <person name="Kim M.-K."/>
            <person name="Kim S.B."/>
        </authorList>
    </citation>
    <scope>NUCLEOTIDE SEQUENCE [LARGE SCALE GENOMIC DNA]</scope>
    <source>
        <strain evidence="2 3">MMS17-SY213</strain>
    </source>
</reference>